<comment type="caution">
    <text evidence="4">The sequence shown here is derived from an EMBL/GenBank/DDBJ whole genome shotgun (WGS) entry which is preliminary data.</text>
</comment>
<dbReference type="Proteomes" id="UP000593562">
    <property type="component" value="Unassembled WGS sequence"/>
</dbReference>
<dbReference type="PROSITE" id="PS50222">
    <property type="entry name" value="EF_HAND_2"/>
    <property type="match status" value="1"/>
</dbReference>
<feature type="domain" description="EF-hand" evidence="3">
    <location>
        <begin position="58"/>
        <end position="93"/>
    </location>
</feature>
<evidence type="ECO:0000313" key="5">
    <source>
        <dbReference type="Proteomes" id="UP000593562"/>
    </source>
</evidence>
<accession>A0A7J7D7A7</accession>
<keyword evidence="5" id="KW-1185">Reference proteome</keyword>
<organism evidence="4 5">
    <name type="scientific">Tripterygium wilfordii</name>
    <name type="common">Thunder God vine</name>
    <dbReference type="NCBI Taxonomy" id="458696"/>
    <lineage>
        <taxon>Eukaryota</taxon>
        <taxon>Viridiplantae</taxon>
        <taxon>Streptophyta</taxon>
        <taxon>Embryophyta</taxon>
        <taxon>Tracheophyta</taxon>
        <taxon>Spermatophyta</taxon>
        <taxon>Magnoliopsida</taxon>
        <taxon>eudicotyledons</taxon>
        <taxon>Gunneridae</taxon>
        <taxon>Pentapetalae</taxon>
        <taxon>rosids</taxon>
        <taxon>fabids</taxon>
        <taxon>Celastrales</taxon>
        <taxon>Celastraceae</taxon>
        <taxon>Tripterygium</taxon>
    </lineage>
</organism>
<proteinExistence type="inferred from homology"/>
<dbReference type="InterPro" id="IPR002048">
    <property type="entry name" value="EF_hand_dom"/>
</dbReference>
<keyword evidence="2" id="KW-1133">Transmembrane helix</keyword>
<evidence type="ECO:0000313" key="4">
    <source>
        <dbReference type="EMBL" id="KAF5742237.1"/>
    </source>
</evidence>
<dbReference type="GO" id="GO:0004497">
    <property type="term" value="F:monooxygenase activity"/>
    <property type="evidence" value="ECO:0007669"/>
    <property type="project" value="TreeGrafter"/>
</dbReference>
<evidence type="ECO:0000256" key="1">
    <source>
        <dbReference type="ARBA" id="ARBA00006765"/>
    </source>
</evidence>
<dbReference type="InterPro" id="IPR007736">
    <property type="entry name" value="Caleosin-related"/>
</dbReference>
<comment type="similarity">
    <text evidence="1">Belongs to the caleosin family.</text>
</comment>
<dbReference type="SUPFAM" id="SSF47473">
    <property type="entry name" value="EF-hand"/>
    <property type="match status" value="1"/>
</dbReference>
<dbReference type="Pfam" id="PF05042">
    <property type="entry name" value="Caleosin"/>
    <property type="match status" value="1"/>
</dbReference>
<dbReference type="GO" id="GO:0005509">
    <property type="term" value="F:calcium ion binding"/>
    <property type="evidence" value="ECO:0007669"/>
    <property type="project" value="InterPro"/>
</dbReference>
<feature type="transmembrane region" description="Helical" evidence="2">
    <location>
        <begin position="90"/>
        <end position="111"/>
    </location>
</feature>
<dbReference type="AlphaFoldDB" id="A0A7J7D7A7"/>
<protein>
    <submittedName>
        <fullName evidence="4">Peroxygenase</fullName>
    </submittedName>
</protein>
<dbReference type="EMBL" id="JAAARO010000009">
    <property type="protein sequence ID" value="KAF5742237.1"/>
    <property type="molecule type" value="Genomic_DNA"/>
</dbReference>
<sequence length="204" mass="23123">MAEVSNEAMATVAQKAPVTAERSVRSDLDTKLPKPYLPRAVVAPDTENINGTRDHKHNGMSVLQQHAAFFDQDNDGVIFLSEMFRGFRAIGFNVFASLFFTILIHGTMSYATLPNIHKVKHGSDFGTYDTEGRFIPANLENIFSKYAHTAPDKLTFGELWNMTQANRNAFDFFGWIASKLEWGVLYLLARGRWFFIERSCETML</sequence>
<evidence type="ECO:0000259" key="3">
    <source>
        <dbReference type="PROSITE" id="PS50222"/>
    </source>
</evidence>
<dbReference type="PANTHER" id="PTHR31495">
    <property type="entry name" value="PEROXYGENASE 3-RELATED"/>
    <property type="match status" value="1"/>
</dbReference>
<dbReference type="InParanoid" id="A0A7J7D7A7"/>
<dbReference type="PANTHER" id="PTHR31495:SF20">
    <property type="entry name" value="CALEOSIN-RELATED FAMILY PROTEIN"/>
    <property type="match status" value="1"/>
</dbReference>
<reference evidence="4 5" key="1">
    <citation type="journal article" date="2020" name="Nat. Commun.">
        <title>Genome of Tripterygium wilfordii and identification of cytochrome P450 involved in triptolide biosynthesis.</title>
        <authorList>
            <person name="Tu L."/>
            <person name="Su P."/>
            <person name="Zhang Z."/>
            <person name="Gao L."/>
            <person name="Wang J."/>
            <person name="Hu T."/>
            <person name="Zhou J."/>
            <person name="Zhang Y."/>
            <person name="Zhao Y."/>
            <person name="Liu Y."/>
            <person name="Song Y."/>
            <person name="Tong Y."/>
            <person name="Lu Y."/>
            <person name="Yang J."/>
            <person name="Xu C."/>
            <person name="Jia M."/>
            <person name="Peters R.J."/>
            <person name="Huang L."/>
            <person name="Gao W."/>
        </authorList>
    </citation>
    <scope>NUCLEOTIDE SEQUENCE [LARGE SCALE GENOMIC DNA]</scope>
    <source>
        <strain evidence="5">cv. XIE 37</strain>
        <tissue evidence="4">Leaf</tissue>
    </source>
</reference>
<gene>
    <name evidence="4" type="ORF">HS088_TW09G00281</name>
</gene>
<keyword evidence="2" id="KW-0812">Transmembrane</keyword>
<name>A0A7J7D7A7_TRIWF</name>
<keyword evidence="2" id="KW-0472">Membrane</keyword>
<dbReference type="InterPro" id="IPR011992">
    <property type="entry name" value="EF-hand-dom_pair"/>
</dbReference>
<evidence type="ECO:0000256" key="2">
    <source>
        <dbReference type="SAM" id="Phobius"/>
    </source>
</evidence>